<reference evidence="1" key="2">
    <citation type="submission" date="2020-07" db="EMBL/GenBank/DDBJ databases">
        <authorList>
            <person name="Vera ALvarez R."/>
            <person name="Arias-Moreno D.M."/>
            <person name="Jimenez-Jacinto V."/>
            <person name="Jimenez-Bremont J.F."/>
            <person name="Swaminathan K."/>
            <person name="Moose S.P."/>
            <person name="Guerrero-Gonzalez M.L."/>
            <person name="Marino-Ramirez L."/>
            <person name="Landsman D."/>
            <person name="Rodriguez-Kessler M."/>
            <person name="Delgado-Sanchez P."/>
        </authorList>
    </citation>
    <scope>NUCLEOTIDE SEQUENCE</scope>
    <source>
        <tissue evidence="1">Cladode</tissue>
    </source>
</reference>
<accession>A0A7C9DC15</accession>
<name>A0A7C9DC15_OPUST</name>
<protein>
    <submittedName>
        <fullName evidence="1">Uncharacterized protein</fullName>
    </submittedName>
</protein>
<sequence>MMSLRPMHFTRERDLNFELQFERADTIPKSVTLLESSRCRLSSNSADMEKATNPLSDIKEHFRRKMCLRLEQPLPMASRLKSVTPKHESTVKETSVFKPCALPMTQNPFSLTFCRLLKVRLLMDFP</sequence>
<reference evidence="1" key="1">
    <citation type="journal article" date="2013" name="J. Plant Res.">
        <title>Effect of fungi and light on seed germination of three Opuntia species from semiarid lands of central Mexico.</title>
        <authorList>
            <person name="Delgado-Sanchez P."/>
            <person name="Jimenez-Bremont J.F."/>
            <person name="Guerrero-Gonzalez Mde L."/>
            <person name="Flores J."/>
        </authorList>
    </citation>
    <scope>NUCLEOTIDE SEQUENCE</scope>
    <source>
        <tissue evidence="1">Cladode</tissue>
    </source>
</reference>
<organism evidence="1">
    <name type="scientific">Opuntia streptacantha</name>
    <name type="common">Prickly pear cactus</name>
    <name type="synonym">Opuntia cardona</name>
    <dbReference type="NCBI Taxonomy" id="393608"/>
    <lineage>
        <taxon>Eukaryota</taxon>
        <taxon>Viridiplantae</taxon>
        <taxon>Streptophyta</taxon>
        <taxon>Embryophyta</taxon>
        <taxon>Tracheophyta</taxon>
        <taxon>Spermatophyta</taxon>
        <taxon>Magnoliopsida</taxon>
        <taxon>eudicotyledons</taxon>
        <taxon>Gunneridae</taxon>
        <taxon>Pentapetalae</taxon>
        <taxon>Caryophyllales</taxon>
        <taxon>Cactineae</taxon>
        <taxon>Cactaceae</taxon>
        <taxon>Opuntioideae</taxon>
        <taxon>Opuntia</taxon>
    </lineage>
</organism>
<evidence type="ECO:0000313" key="1">
    <source>
        <dbReference type="EMBL" id="MBA4638446.1"/>
    </source>
</evidence>
<proteinExistence type="predicted"/>
<dbReference type="AlphaFoldDB" id="A0A7C9DC15"/>
<dbReference type="EMBL" id="GISG01109480">
    <property type="protein sequence ID" value="MBA4638446.1"/>
    <property type="molecule type" value="Transcribed_RNA"/>
</dbReference>